<dbReference type="Gene3D" id="2.130.10.10">
    <property type="entry name" value="YVTN repeat-like/Quinoprotein amine dehydrogenase"/>
    <property type="match status" value="1"/>
</dbReference>
<feature type="domain" description="PKD" evidence="1">
    <location>
        <begin position="918"/>
        <end position="1002"/>
    </location>
</feature>
<dbReference type="InterPro" id="IPR026341">
    <property type="entry name" value="T9SS_type_B"/>
</dbReference>
<feature type="domain" description="PKD" evidence="1">
    <location>
        <begin position="433"/>
        <end position="470"/>
    </location>
</feature>
<dbReference type="CDD" id="cd00146">
    <property type="entry name" value="PKD"/>
    <property type="match status" value="2"/>
</dbReference>
<dbReference type="SUPFAM" id="SSF49299">
    <property type="entry name" value="PKD domain"/>
    <property type="match status" value="2"/>
</dbReference>
<dbReference type="Pfam" id="PF13585">
    <property type="entry name" value="CHU_C"/>
    <property type="match status" value="1"/>
</dbReference>
<feature type="domain" description="Ig-like" evidence="2">
    <location>
        <begin position="1511"/>
        <end position="1583"/>
    </location>
</feature>
<sequence length="1759" mass="188676">MVIKFYVRNLLILSLLVFLIGTNNQSLAQGYYDYNWYFGNSAEGIIFNKFDNEPLVVNDQAIPFGIGGSAVATDANTGQLLFYADADNIYDASHNIMVNGNGILGSAASNQPVAISPIPGQQGMYYVFSNTADFNNGVVSSVSYSIVDMNLPGNATNPGQPDLGEVVGGSKNVAFINQSAEGMIVVEQGAAGQYWLIVYNQQTFDISAYDVQPGGSIVTTPAQTFNVASQPLAANLSYSATAGKIAISPQDVNKNVVILNFDNNTGTFTFDQNIANSAVNDGVGQAIYDTEWSPDGTKLYISRFGNLPAPGATGDLYQFDFNSPGNSFVSLVNGPIYRSYGIKIGPDDRIYHLYQIGELDPIRLGRINVPNQIIDSINYETDVLNATGFSSRQFPEFAPPEEEMLNAISFDYLDSCLNTSTKFFPDFEDEPQPDNFTWDFGGGGAGQENYVAPIVTYQAPGVYNVTLTISAGGDTEVFNDAVEIFQNDLMINLGNDTTICPGESLTLDPQPMGQQGTLSYGWSTEETSPTITVDSAGTYWVVVTDQATGCSTYDAIVVTVYGNEEQIGNFWYFGNNAGIDFNENPPLALSDGAQTAPEGTATVSDANGDLLFYTDGETVYNRDHAVMPGGNDINMGGGNGGTQSSIIVQFPGDETMYYIFTTDAVYGDGTFNMRYSVVDLKEDPPRGKVTVKGKPLFVRSTEKLTATIGGDITWVLAHEFGNNTFRVYPIDTLGIRQAVLSSVGSVHNNSIEDNARGYMKLTQDNTKLAVAIPGNPNIVEVFDFDDNTGAVSNPYQIDLMENSGFVYGLEFSPGGNKLYVSVNLDNGNSVLKEYAFDSLRTEAALINEENVNLSLGAIQFAPDNQIYVAIDGSATLGSISVNEDSAQVSVFNPAGFNLAGGTTSTLGLPNAPPVPPPPSMEPSIGFNQACVGQETSFTGTGTSDIDEFFWTFGDGNQSNEQNPMHTYQSPGTYNVALRITNRCGFDSTLNATVEAFAPPQGLGSRAEAICDNDLQLIATNDTAPDLTFAWTSSNGQLFSDRIITIMDPGEYIVTITNGNGCSESDTINVVDGRPATNLGPDQTICQNETVNDLDVQNPNATITWFINGVDQNNPTRFQSIDSSVDGTFQYVVFVEDALTNCIRRDTINITVSPEPDIAVAANPSTCGINDGSIDLTLNDTGDFSYTLTTGPNPSSGPIVNGVNQIAGLGAGVYNLVVTNNLTGCTVTQNNISIPDNILSTFEINSITPSPPIERFCDDTGSVLVTLNTDTVFPVTWRVFDDTGTDITATLGVGAGGPSLDEGGSTFTISQMGDGTFTVEVTGNAGCVQIEDVPIPTNPIDFTIVGPTDACLGDASQWQVQDGSGAPFVDPDFVVEWTTNTGSFTSGGQSQTGATVGIDQVGTHRYYVTVRSLMGGFCNTTDSIDVTIQESPVVTFSSSGDICDGQVQLTANVQNPLPGEVFTYDWSNIAFPNVQTINVGPSANEIMHVVRVGSNLRTCITTADTMFKVNEPIEIVLTPEQACDDGQPFTITAEVELPDVTYTWSLNGGTLGFTTPEIEVLDEGFYTVTVSNDECSSEESVNVVRAPFNAGDLPSQVIICPADPDPDINSVLLDPGGGFTSYEWIFDGGTSTSPTFLADQGGTIEVNLTNGFNCTDRRTVDVLEDCIPRLSAPNAFSPNGNAQNETFFVFSTFVTKFEIFIYNRWGELVYHSDDKDFQWDGNVNGNPAPIGTYAYVIKFSSDFDRSERTHEQRGGVTLLR</sequence>
<dbReference type="InterPro" id="IPR013783">
    <property type="entry name" value="Ig-like_fold"/>
</dbReference>
<evidence type="ECO:0000259" key="2">
    <source>
        <dbReference type="PROSITE" id="PS50835"/>
    </source>
</evidence>
<dbReference type="SUPFAM" id="SSF50969">
    <property type="entry name" value="YVTN repeat-like/Quinoprotein amine dehydrogenase"/>
    <property type="match status" value="1"/>
</dbReference>
<evidence type="ECO:0000313" key="3">
    <source>
        <dbReference type="EMBL" id="MDN5214361.1"/>
    </source>
</evidence>
<dbReference type="NCBIfam" id="TIGR04131">
    <property type="entry name" value="Bac_Flav_CTERM"/>
    <property type="match status" value="1"/>
</dbReference>
<dbReference type="InterPro" id="IPR000601">
    <property type="entry name" value="PKD_dom"/>
</dbReference>
<dbReference type="PROSITE" id="PS50093">
    <property type="entry name" value="PKD"/>
    <property type="match status" value="2"/>
</dbReference>
<gene>
    <name evidence="3" type="ORF">QQ020_19940</name>
</gene>
<dbReference type="Proteomes" id="UP001172083">
    <property type="component" value="Unassembled WGS sequence"/>
</dbReference>
<dbReference type="SUPFAM" id="SSF50974">
    <property type="entry name" value="Nitrous oxide reductase, N-terminal domain"/>
    <property type="match status" value="1"/>
</dbReference>
<name>A0ABT8LBC9_9BACT</name>
<dbReference type="InterPro" id="IPR007110">
    <property type="entry name" value="Ig-like_dom"/>
</dbReference>
<dbReference type="SMART" id="SM00089">
    <property type="entry name" value="PKD"/>
    <property type="match status" value="3"/>
</dbReference>
<dbReference type="InterPro" id="IPR011044">
    <property type="entry name" value="Quino_amine_DH_bsu"/>
</dbReference>
<dbReference type="Gene3D" id="2.60.40.10">
    <property type="entry name" value="Immunoglobulins"/>
    <property type="match status" value="3"/>
</dbReference>
<evidence type="ECO:0000259" key="1">
    <source>
        <dbReference type="PROSITE" id="PS50093"/>
    </source>
</evidence>
<proteinExistence type="predicted"/>
<dbReference type="InterPro" id="IPR015943">
    <property type="entry name" value="WD40/YVTN_repeat-like_dom_sf"/>
</dbReference>
<reference evidence="3" key="1">
    <citation type="submission" date="2023-06" db="EMBL/GenBank/DDBJ databases">
        <title>Genomic of Agaribacillus aureum.</title>
        <authorList>
            <person name="Wang G."/>
        </authorList>
    </citation>
    <scope>NUCLEOTIDE SEQUENCE</scope>
    <source>
        <strain evidence="3">BMA12</strain>
    </source>
</reference>
<dbReference type="InterPro" id="IPR011045">
    <property type="entry name" value="N2O_reductase_N"/>
</dbReference>
<dbReference type="InterPro" id="IPR022409">
    <property type="entry name" value="PKD/Chitinase_dom"/>
</dbReference>
<accession>A0ABT8LBC9</accession>
<protein>
    <submittedName>
        <fullName evidence="3">PKD domain-containing protein</fullName>
    </submittedName>
</protein>
<dbReference type="RefSeq" id="WP_346759695.1">
    <property type="nucleotide sequence ID" value="NZ_JAUJEB010000004.1"/>
</dbReference>
<dbReference type="EMBL" id="JAUJEB010000004">
    <property type="protein sequence ID" value="MDN5214361.1"/>
    <property type="molecule type" value="Genomic_DNA"/>
</dbReference>
<evidence type="ECO:0000313" key="4">
    <source>
        <dbReference type="Proteomes" id="UP001172083"/>
    </source>
</evidence>
<dbReference type="InterPro" id="IPR035986">
    <property type="entry name" value="PKD_dom_sf"/>
</dbReference>
<dbReference type="PROSITE" id="PS50835">
    <property type="entry name" value="IG_LIKE"/>
    <property type="match status" value="1"/>
</dbReference>
<keyword evidence="4" id="KW-1185">Reference proteome</keyword>
<comment type="caution">
    <text evidence="3">The sequence shown here is derived from an EMBL/GenBank/DDBJ whole genome shotgun (WGS) entry which is preliminary data.</text>
</comment>
<organism evidence="3 4">
    <name type="scientific">Agaribacillus aureus</name>
    <dbReference type="NCBI Taxonomy" id="3051825"/>
    <lineage>
        <taxon>Bacteria</taxon>
        <taxon>Pseudomonadati</taxon>
        <taxon>Bacteroidota</taxon>
        <taxon>Cytophagia</taxon>
        <taxon>Cytophagales</taxon>
        <taxon>Splendidivirgaceae</taxon>
        <taxon>Agaribacillus</taxon>
    </lineage>
</organism>
<dbReference type="Pfam" id="PF18911">
    <property type="entry name" value="PKD_4"/>
    <property type="match status" value="1"/>
</dbReference>